<evidence type="ECO:0000313" key="2">
    <source>
        <dbReference type="Proteomes" id="UP000499080"/>
    </source>
</evidence>
<comment type="caution">
    <text evidence="1">The sequence shown here is derived from an EMBL/GenBank/DDBJ whole genome shotgun (WGS) entry which is preliminary data.</text>
</comment>
<proteinExistence type="predicted"/>
<accession>A0A4Y2ANY1</accession>
<dbReference type="EMBL" id="BGPR01000025">
    <property type="protein sequence ID" value="GBL81513.1"/>
    <property type="molecule type" value="Genomic_DNA"/>
</dbReference>
<sequence length="92" mass="10357">MEVCIRLLSSILNSGKFVLNPISETQQWLLDVGRESFAEGIEKLVPRLDKYLDKGGILTARNPLKCDRVQGSSWLQREHGMTGDNSVTKVLR</sequence>
<evidence type="ECO:0000313" key="1">
    <source>
        <dbReference type="EMBL" id="GBL81513.1"/>
    </source>
</evidence>
<organism evidence="1 2">
    <name type="scientific">Araneus ventricosus</name>
    <name type="common">Orbweaver spider</name>
    <name type="synonym">Epeira ventricosa</name>
    <dbReference type="NCBI Taxonomy" id="182803"/>
    <lineage>
        <taxon>Eukaryota</taxon>
        <taxon>Metazoa</taxon>
        <taxon>Ecdysozoa</taxon>
        <taxon>Arthropoda</taxon>
        <taxon>Chelicerata</taxon>
        <taxon>Arachnida</taxon>
        <taxon>Araneae</taxon>
        <taxon>Araneomorphae</taxon>
        <taxon>Entelegynae</taxon>
        <taxon>Araneoidea</taxon>
        <taxon>Araneidae</taxon>
        <taxon>Araneus</taxon>
    </lineage>
</organism>
<reference evidence="1 2" key="1">
    <citation type="journal article" date="2019" name="Sci. Rep.">
        <title>Orb-weaving spider Araneus ventricosus genome elucidates the spidroin gene catalogue.</title>
        <authorList>
            <person name="Kono N."/>
            <person name="Nakamura H."/>
            <person name="Ohtoshi R."/>
            <person name="Moran D.A.P."/>
            <person name="Shinohara A."/>
            <person name="Yoshida Y."/>
            <person name="Fujiwara M."/>
            <person name="Mori M."/>
            <person name="Tomita M."/>
            <person name="Arakawa K."/>
        </authorList>
    </citation>
    <scope>NUCLEOTIDE SEQUENCE [LARGE SCALE GENOMIC DNA]</scope>
</reference>
<gene>
    <name evidence="1" type="ORF">AVEN_143768_1</name>
</gene>
<keyword evidence="2" id="KW-1185">Reference proteome</keyword>
<protein>
    <submittedName>
        <fullName evidence="1">Uncharacterized protein</fullName>
    </submittedName>
</protein>
<name>A0A4Y2ANY1_ARAVE</name>
<dbReference type="AlphaFoldDB" id="A0A4Y2ANY1"/>
<dbReference type="Proteomes" id="UP000499080">
    <property type="component" value="Unassembled WGS sequence"/>
</dbReference>